<name>A0ABY5DS94_9ACTN</name>
<gene>
    <name evidence="4 6" type="primary">rpsF</name>
    <name evidence="6" type="ORF">NBH00_24865</name>
</gene>
<dbReference type="InterPro" id="IPR020814">
    <property type="entry name" value="Ribosomal_S6_plastid/chlpt"/>
</dbReference>
<keyword evidence="4" id="KW-0687">Ribonucleoprotein</keyword>
<dbReference type="PANTHER" id="PTHR21011">
    <property type="entry name" value="MITOCHONDRIAL 28S RIBOSOMAL PROTEIN S6"/>
    <property type="match status" value="1"/>
</dbReference>
<dbReference type="GO" id="GO:0005840">
    <property type="term" value="C:ribosome"/>
    <property type="evidence" value="ECO:0007669"/>
    <property type="project" value="UniProtKB-KW"/>
</dbReference>
<comment type="function">
    <text evidence="2 4">Binds together with bS18 to 16S ribosomal RNA.</text>
</comment>
<dbReference type="EMBL" id="CP098502">
    <property type="protein sequence ID" value="UTI64556.1"/>
    <property type="molecule type" value="Genomic_DNA"/>
</dbReference>
<evidence type="ECO:0000256" key="4">
    <source>
        <dbReference type="HAMAP-Rule" id="MF_00360"/>
    </source>
</evidence>
<dbReference type="PANTHER" id="PTHR21011:SF1">
    <property type="entry name" value="SMALL RIBOSOMAL SUBUNIT PROTEIN BS6M"/>
    <property type="match status" value="1"/>
</dbReference>
<accession>A0ABY5DS94</accession>
<evidence type="ECO:0000313" key="6">
    <source>
        <dbReference type="EMBL" id="UTI64556.1"/>
    </source>
</evidence>
<feature type="region of interest" description="Disordered" evidence="5">
    <location>
        <begin position="106"/>
        <end position="126"/>
    </location>
</feature>
<keyword evidence="4" id="KW-0699">rRNA-binding</keyword>
<evidence type="ECO:0000256" key="3">
    <source>
        <dbReference type="ARBA" id="ARBA00035294"/>
    </source>
</evidence>
<evidence type="ECO:0000256" key="1">
    <source>
        <dbReference type="ARBA" id="ARBA00009512"/>
    </source>
</evidence>
<evidence type="ECO:0000313" key="7">
    <source>
        <dbReference type="Proteomes" id="UP001056035"/>
    </source>
</evidence>
<dbReference type="SUPFAM" id="SSF54995">
    <property type="entry name" value="Ribosomal protein S6"/>
    <property type="match status" value="1"/>
</dbReference>
<organism evidence="6 7">
    <name type="scientific">Paraconexibacter antarcticus</name>
    <dbReference type="NCBI Taxonomy" id="2949664"/>
    <lineage>
        <taxon>Bacteria</taxon>
        <taxon>Bacillati</taxon>
        <taxon>Actinomycetota</taxon>
        <taxon>Thermoleophilia</taxon>
        <taxon>Solirubrobacterales</taxon>
        <taxon>Paraconexibacteraceae</taxon>
        <taxon>Paraconexibacter</taxon>
    </lineage>
</organism>
<evidence type="ECO:0000256" key="2">
    <source>
        <dbReference type="ARBA" id="ARBA00035104"/>
    </source>
</evidence>
<comment type="similarity">
    <text evidence="1 4">Belongs to the bacterial ribosomal protein bS6 family.</text>
</comment>
<reference evidence="6 7" key="1">
    <citation type="submission" date="2022-06" db="EMBL/GenBank/DDBJ databases">
        <title>Paraconexibacter antarcticus.</title>
        <authorList>
            <person name="Kim C.S."/>
        </authorList>
    </citation>
    <scope>NUCLEOTIDE SEQUENCE [LARGE SCALE GENOMIC DNA]</scope>
    <source>
        <strain evidence="6 7">02-257</strain>
    </source>
</reference>
<dbReference type="InterPro" id="IPR035980">
    <property type="entry name" value="Ribosomal_bS6_sf"/>
</dbReference>
<dbReference type="RefSeq" id="WP_254571257.1">
    <property type="nucleotide sequence ID" value="NZ_CP098502.1"/>
</dbReference>
<protein>
    <recommendedName>
        <fullName evidence="3 4">Small ribosomal subunit protein bS6</fullName>
    </recommendedName>
</protein>
<dbReference type="InterPro" id="IPR014717">
    <property type="entry name" value="Transl_elong_EF1B/ribsomal_bS6"/>
</dbReference>
<keyword evidence="7" id="KW-1185">Reference proteome</keyword>
<dbReference type="HAMAP" id="MF_00360">
    <property type="entry name" value="Ribosomal_bS6"/>
    <property type="match status" value="1"/>
</dbReference>
<dbReference type="NCBIfam" id="TIGR00166">
    <property type="entry name" value="S6"/>
    <property type="match status" value="1"/>
</dbReference>
<dbReference type="InterPro" id="IPR000529">
    <property type="entry name" value="Ribosomal_bS6"/>
</dbReference>
<dbReference type="Proteomes" id="UP001056035">
    <property type="component" value="Chromosome"/>
</dbReference>
<keyword evidence="4 6" id="KW-0689">Ribosomal protein</keyword>
<dbReference type="Gene3D" id="3.30.70.60">
    <property type="match status" value="1"/>
</dbReference>
<keyword evidence="4" id="KW-0694">RNA-binding</keyword>
<dbReference type="Pfam" id="PF01250">
    <property type="entry name" value="Ribosomal_S6"/>
    <property type="match status" value="1"/>
</dbReference>
<evidence type="ECO:0000256" key="5">
    <source>
        <dbReference type="SAM" id="MobiDB-lite"/>
    </source>
</evidence>
<dbReference type="CDD" id="cd00473">
    <property type="entry name" value="bS6"/>
    <property type="match status" value="1"/>
</dbReference>
<sequence length="126" mass="13945">MAKNSPTYDLMLLLDTAIDAEARTKILADASEHIKKHGEIVSEHDWGTRQTTYEVGKNKTDAEYHLIQFHGTPELLATLQRTLRITDGVNRFRIIKLANGVGAPPDLKATPVAVSAPAEEQREQAL</sequence>
<proteinExistence type="inferred from homology"/>